<dbReference type="RefSeq" id="WP_054431590.1">
    <property type="nucleotide sequence ID" value="NZ_CADIJR010000015.1"/>
</dbReference>
<dbReference type="GeneID" id="92898014"/>
<comment type="similarity">
    <text evidence="1">Belongs to the UPF0065 (bug) family.</text>
</comment>
<feature type="chain" id="PRO_5027064081" description="Tripartite tricarboxylate transporter substrate binding protein" evidence="2">
    <location>
        <begin position="24"/>
        <end position="325"/>
    </location>
</feature>
<evidence type="ECO:0000256" key="2">
    <source>
        <dbReference type="SAM" id="SignalP"/>
    </source>
</evidence>
<dbReference type="AlphaFoldDB" id="A0A6J4ZSY2"/>
<accession>A0A6J4ZSY2</accession>
<dbReference type="PANTHER" id="PTHR42928">
    <property type="entry name" value="TRICARBOXYLATE-BINDING PROTEIN"/>
    <property type="match status" value="1"/>
</dbReference>
<dbReference type="Gene3D" id="3.40.190.10">
    <property type="entry name" value="Periplasmic binding protein-like II"/>
    <property type="match status" value="1"/>
</dbReference>
<protein>
    <recommendedName>
        <fullName evidence="5">Tripartite tricarboxylate transporter substrate binding protein</fullName>
    </recommendedName>
</protein>
<dbReference type="PANTHER" id="PTHR42928:SF5">
    <property type="entry name" value="BLR1237 PROTEIN"/>
    <property type="match status" value="1"/>
</dbReference>
<dbReference type="PIRSF" id="PIRSF017082">
    <property type="entry name" value="YflP"/>
    <property type="match status" value="1"/>
</dbReference>
<sequence>MNAIHRLAAAATLGLALAGPAQAQDAYPSKPIKVIVHTLPGASSDVLARAVSKTMGEQLGQSFVVENRSGAGGAIGVDAVAKAAPDGYTLLAGASSAMVMLPIVLSRKLPYDENKDFAPIGVISRSPFVLVASKASGIRSVQDLIARAKAEPGKLTYGSAGPGTNPHLLGELLSQLAGIELSHIPYKGPAAAESDLIGGTIDILFDTPSSALPYVKAGKTVAIAATSDKRVADAPDVPTVAELGYPSLTLYGWTALYAPAATPPAVLEKLREALRQALKTPALREFILGSGNDILDLYGDDLLKMQVGMQDFWRDVVKARGIRLD</sequence>
<dbReference type="EMBL" id="CADIJR010000015">
    <property type="protein sequence ID" value="CAB3642327.1"/>
    <property type="molecule type" value="Genomic_DNA"/>
</dbReference>
<keyword evidence="4" id="KW-1185">Reference proteome</keyword>
<evidence type="ECO:0000313" key="3">
    <source>
        <dbReference type="EMBL" id="CAB3642327.1"/>
    </source>
</evidence>
<gene>
    <name evidence="3" type="ORF">LMG26845_02160</name>
</gene>
<name>A0A6J4ZSY2_9BURK</name>
<proteinExistence type="inferred from homology"/>
<dbReference type="InterPro" id="IPR005064">
    <property type="entry name" value="BUG"/>
</dbReference>
<dbReference type="Pfam" id="PF03401">
    <property type="entry name" value="TctC"/>
    <property type="match status" value="1"/>
</dbReference>
<dbReference type="Proteomes" id="UP000507979">
    <property type="component" value="Unassembled WGS sequence"/>
</dbReference>
<dbReference type="SUPFAM" id="SSF53850">
    <property type="entry name" value="Periplasmic binding protein-like II"/>
    <property type="match status" value="1"/>
</dbReference>
<feature type="signal peptide" evidence="2">
    <location>
        <begin position="1"/>
        <end position="23"/>
    </location>
</feature>
<dbReference type="CDD" id="cd07012">
    <property type="entry name" value="PBP2_Bug_TTT"/>
    <property type="match status" value="1"/>
</dbReference>
<evidence type="ECO:0000313" key="4">
    <source>
        <dbReference type="Proteomes" id="UP000507979"/>
    </source>
</evidence>
<reference evidence="3 4" key="1">
    <citation type="submission" date="2020-04" db="EMBL/GenBank/DDBJ databases">
        <authorList>
            <person name="De Canck E."/>
        </authorList>
    </citation>
    <scope>NUCLEOTIDE SEQUENCE [LARGE SCALE GENOMIC DNA]</scope>
    <source>
        <strain evidence="3 4">LMG 26845</strain>
    </source>
</reference>
<dbReference type="InterPro" id="IPR042100">
    <property type="entry name" value="Bug_dom1"/>
</dbReference>
<keyword evidence="2" id="KW-0732">Signal</keyword>
<organism evidence="3 4">
    <name type="scientific">Achromobacter insuavis</name>
    <dbReference type="NCBI Taxonomy" id="1287735"/>
    <lineage>
        <taxon>Bacteria</taxon>
        <taxon>Pseudomonadati</taxon>
        <taxon>Pseudomonadota</taxon>
        <taxon>Betaproteobacteria</taxon>
        <taxon>Burkholderiales</taxon>
        <taxon>Alcaligenaceae</taxon>
        <taxon>Achromobacter</taxon>
    </lineage>
</organism>
<dbReference type="Gene3D" id="3.40.190.150">
    <property type="entry name" value="Bordetella uptake gene, domain 1"/>
    <property type="match status" value="1"/>
</dbReference>
<evidence type="ECO:0008006" key="5">
    <source>
        <dbReference type="Google" id="ProtNLM"/>
    </source>
</evidence>
<evidence type="ECO:0000256" key="1">
    <source>
        <dbReference type="ARBA" id="ARBA00006987"/>
    </source>
</evidence>